<sequence>MAKCLLFLLQADHAALEPALATLGGLSGDGGATTGVATAGGTLALKVLQFAGACIASSQDLGAAEKLGIEAMELVREATNSRNTPVAEGVELTMHEWAEWIRGVSLLLAEALAPCTLACAALKQKFDVSKKRKGKKNKAAKAAAAGAAAGGEVSPLPELAKGLISAWSEFMDTTRKTARSLEDRALAMALPTGGEGEEGSRLVVNMLPAGELSSTVGDVSAAHRSSKALSCSRLSRLLGDKMAVLL</sequence>
<reference evidence="2" key="1">
    <citation type="submission" date="2021-01" db="EMBL/GenBank/DDBJ databases">
        <authorList>
            <person name="Corre E."/>
            <person name="Pelletier E."/>
            <person name="Niang G."/>
            <person name="Scheremetjew M."/>
            <person name="Finn R."/>
            <person name="Kale V."/>
            <person name="Holt S."/>
            <person name="Cochrane G."/>
            <person name="Meng A."/>
            <person name="Brown T."/>
            <person name="Cohen L."/>
        </authorList>
    </citation>
    <scope>NUCLEOTIDE SEQUENCE</scope>
    <source>
        <strain evidence="2">CCMP1243</strain>
    </source>
</reference>
<gene>
    <name evidence="2" type="ORF">RMAR1173_LOCUS12939</name>
</gene>
<feature type="signal peptide" evidence="1">
    <location>
        <begin position="1"/>
        <end position="21"/>
    </location>
</feature>
<feature type="chain" id="PRO_5030638421" evidence="1">
    <location>
        <begin position="22"/>
        <end position="246"/>
    </location>
</feature>
<evidence type="ECO:0000313" key="2">
    <source>
        <dbReference type="EMBL" id="CAD9694823.1"/>
    </source>
</evidence>
<protein>
    <submittedName>
        <fullName evidence="2">Uncharacterized protein</fullName>
    </submittedName>
</protein>
<dbReference type="EMBL" id="HBHJ01019558">
    <property type="protein sequence ID" value="CAD9694823.1"/>
    <property type="molecule type" value="Transcribed_RNA"/>
</dbReference>
<accession>A0A7S2WLD1</accession>
<keyword evidence="1" id="KW-0732">Signal</keyword>
<evidence type="ECO:0000256" key="1">
    <source>
        <dbReference type="SAM" id="SignalP"/>
    </source>
</evidence>
<name>A0A7S2WLD1_9STRA</name>
<organism evidence="2">
    <name type="scientific">Rhizochromulina marina</name>
    <dbReference type="NCBI Taxonomy" id="1034831"/>
    <lineage>
        <taxon>Eukaryota</taxon>
        <taxon>Sar</taxon>
        <taxon>Stramenopiles</taxon>
        <taxon>Ochrophyta</taxon>
        <taxon>Dictyochophyceae</taxon>
        <taxon>Rhizochromulinales</taxon>
        <taxon>Rhizochromulina</taxon>
    </lineage>
</organism>
<dbReference type="AlphaFoldDB" id="A0A7S2WLD1"/>
<proteinExistence type="predicted"/>